<name>A0A6L5BK72_9PSED</name>
<dbReference type="EMBL" id="JAAAXX010000003">
    <property type="protein sequence ID" value="KAF2389009.1"/>
    <property type="molecule type" value="Genomic_DNA"/>
</dbReference>
<dbReference type="Proteomes" id="UP000475265">
    <property type="component" value="Unassembled WGS sequence"/>
</dbReference>
<evidence type="ECO:0000313" key="1">
    <source>
        <dbReference type="EMBL" id="KAF2389009.1"/>
    </source>
</evidence>
<evidence type="ECO:0000313" key="2">
    <source>
        <dbReference type="Proteomes" id="UP000475265"/>
    </source>
</evidence>
<gene>
    <name evidence="1" type="ORF">FX983_06539</name>
</gene>
<dbReference type="AntiFam" id="ANF00178">
    <property type="entry name" value="Shadow ORF (opposite dhbF)"/>
</dbReference>
<sequence>MADQQFKGTLQQNRHGFARPHAEVDKVMGQAIGPGVEFTIRQALPVVDRRCRIGMSQNLRFKQPMHGLVLRIAARGRIEIQQHVLALGVRQNQQLMQRQLRRLFQRTGQSRQRGQHVIADPLRADLGQRQHTQAEAFAQVVHRQCQRVVGTFFTAQRLQTRPRFQRFGGRRLHGATVAIIEQRTEQRRRCRHPAATLGQCQRSVFMPEQRRQVGMRGFDAVARALPGQFDPQRQGVDEHAQGAIRTIAALHPAHQHRTEHHVLTSRNTAQHPRPRQVMQARGAHAQLPGLGAQAQAERGVDRQMHLFDDRVEFRHTGQTEWQGRFIDLAQHVAEKRLMRIATDTEPHLGHVVTKRHRGGQGVAFAEQEGLHFVLHQFQCRVIQGHVMEQQNRDPTLVLQVLGADQAHQRRAAHVQTMLAGVEAFTQLREDVAMRGVERQLFQRQGCRVPDHLHRLVESFPHHRSAQNVVTIDHALQGPGKVFEVRTLLGAEQRLQHVRVALLGGEVMVKNAFLQRRQRIDVLHIAGAAGHGFDDAVDFRLTEAGQRQHVRGDAERRAEPVTAISRHQRNQFVLVETKTVPQRAVQPFVIAQDHKVAIIQLKTDRVQRKNGHQIAELHRRTCCVNSGVVDDENCAFQIRRGA</sequence>
<protein>
    <submittedName>
        <fullName evidence="1">Uncharacterized protein</fullName>
    </submittedName>
</protein>
<organism evidence="1 2">
    <name type="scientific">Pseudomonas frederiksbergensis</name>
    <dbReference type="NCBI Taxonomy" id="104087"/>
    <lineage>
        <taxon>Bacteria</taxon>
        <taxon>Pseudomonadati</taxon>
        <taxon>Pseudomonadota</taxon>
        <taxon>Gammaproteobacteria</taxon>
        <taxon>Pseudomonadales</taxon>
        <taxon>Pseudomonadaceae</taxon>
        <taxon>Pseudomonas</taxon>
    </lineage>
</organism>
<proteinExistence type="predicted"/>
<reference evidence="1 2" key="1">
    <citation type="submission" date="2019-12" db="EMBL/GenBank/DDBJ databases">
        <title>Endophytic bacteria associated with Panax ginseng seedlings.</title>
        <authorList>
            <person name="Park J.M."/>
            <person name="Shin R."/>
            <person name="Jo S.H."/>
        </authorList>
    </citation>
    <scope>NUCLEOTIDE SEQUENCE [LARGE SCALE GENOMIC DNA]</scope>
    <source>
        <strain evidence="1 2">PgKB32</strain>
    </source>
</reference>
<accession>A0A6L5BK72</accession>
<comment type="caution">
    <text evidence="1">The sequence shown here is derived from an EMBL/GenBank/DDBJ whole genome shotgun (WGS) entry which is preliminary data.</text>
</comment>
<dbReference type="AlphaFoldDB" id="A0A6L5BK72"/>